<dbReference type="RefSeq" id="WP_194978784.1">
    <property type="nucleotide sequence ID" value="NZ_JADMKS010000010.1"/>
</dbReference>
<dbReference type="AlphaFoldDB" id="A0AA41BYP5"/>
<keyword evidence="1" id="KW-0479">Metal-binding</keyword>
<comment type="caution">
    <text evidence="2">The sequence shown here is derived from an EMBL/GenBank/DDBJ whole genome shotgun (WGS) entry which is preliminary data.</text>
</comment>
<dbReference type="InterPro" id="IPR039556">
    <property type="entry name" value="ICL/PEPM"/>
</dbReference>
<accession>A0AA41BYP5</accession>
<dbReference type="Proteomes" id="UP000705283">
    <property type="component" value="Unassembled WGS sequence"/>
</dbReference>
<keyword evidence="2" id="KW-0456">Lyase</keyword>
<dbReference type="CDD" id="cd00377">
    <property type="entry name" value="ICL_PEPM"/>
    <property type="match status" value="1"/>
</dbReference>
<gene>
    <name evidence="2" type="ORF">ITX54_21570</name>
</gene>
<dbReference type="InterPro" id="IPR015813">
    <property type="entry name" value="Pyrv/PenolPyrv_kinase-like_dom"/>
</dbReference>
<sequence length="260" mass="28628">MKGNRHELHNQNKPLLIANVWDAASAIMAQQSGYQAIGTSSAAIAAMLGYEDGQAMSFDELLYIVTRIQSVSNLPLSVDVEAGFGSTAEEITTHLKRLAQLGVVGINLEDSRVVNGVRQLDDAAAFTHTLQKIRKALNEESYQLFLNIRIDTYLLNHELALQETLLRGRLYEAAGADGIFVPCLTLVKDIETLTKELNMPLNVMCMPGLPTFERLGEIGVSRISMGNFVRSALQSKLKDLMLLIQSQQTFAGVFIDESSR</sequence>
<reference evidence="2" key="1">
    <citation type="submission" date="2020-11" db="EMBL/GenBank/DDBJ databases">
        <authorList>
            <person name="Lee S.D."/>
        </authorList>
    </citation>
    <scope>NUCLEOTIDE SEQUENCE</scope>
    <source>
        <strain evidence="2">SAP-2</strain>
    </source>
</reference>
<dbReference type="PANTHER" id="PTHR42905:SF16">
    <property type="entry name" value="CARBOXYPHOSPHONOENOLPYRUVATE PHOSPHONOMUTASE-LIKE PROTEIN (AFU_ORTHOLOGUE AFUA_5G07230)"/>
    <property type="match status" value="1"/>
</dbReference>
<name>A0AA41BYP5_9GAMM</name>
<dbReference type="EMBL" id="JADMKS010000010">
    <property type="protein sequence ID" value="MBF6639254.1"/>
    <property type="molecule type" value="Genomic_DNA"/>
</dbReference>
<dbReference type="PANTHER" id="PTHR42905">
    <property type="entry name" value="PHOSPHOENOLPYRUVATE CARBOXYLASE"/>
    <property type="match status" value="1"/>
</dbReference>
<dbReference type="Pfam" id="PF13714">
    <property type="entry name" value="PEP_mutase"/>
    <property type="match status" value="1"/>
</dbReference>
<evidence type="ECO:0000256" key="1">
    <source>
        <dbReference type="ARBA" id="ARBA00022723"/>
    </source>
</evidence>
<dbReference type="Gene3D" id="3.20.20.60">
    <property type="entry name" value="Phosphoenolpyruvate-binding domains"/>
    <property type="match status" value="1"/>
</dbReference>
<proteinExistence type="predicted"/>
<protein>
    <submittedName>
        <fullName evidence="2">Isocitrate lyase/phosphoenolpyruvate mutase family protein</fullName>
    </submittedName>
</protein>
<dbReference type="SUPFAM" id="SSF51621">
    <property type="entry name" value="Phosphoenolpyruvate/pyruvate domain"/>
    <property type="match status" value="1"/>
</dbReference>
<dbReference type="InterPro" id="IPR040442">
    <property type="entry name" value="Pyrv_kinase-like_dom_sf"/>
</dbReference>
<evidence type="ECO:0000313" key="2">
    <source>
        <dbReference type="EMBL" id="MBF6639254.1"/>
    </source>
</evidence>
<reference evidence="2" key="2">
    <citation type="submission" date="2022-09" db="EMBL/GenBank/DDBJ databases">
        <title>Rouxiella aceris sp. nov., isolated from tree sap and emended description of the genus Rhouxiella.</title>
        <authorList>
            <person name="Kim I.S."/>
        </authorList>
    </citation>
    <scope>NUCLEOTIDE SEQUENCE</scope>
    <source>
        <strain evidence="2">SAP-2</strain>
    </source>
</reference>
<dbReference type="GO" id="GO:0046872">
    <property type="term" value="F:metal ion binding"/>
    <property type="evidence" value="ECO:0007669"/>
    <property type="project" value="UniProtKB-KW"/>
</dbReference>
<organism evidence="2 3">
    <name type="scientific">Rouxiella silvae</name>
    <dbReference type="NCBI Taxonomy" id="1646373"/>
    <lineage>
        <taxon>Bacteria</taxon>
        <taxon>Pseudomonadati</taxon>
        <taxon>Pseudomonadota</taxon>
        <taxon>Gammaproteobacteria</taxon>
        <taxon>Enterobacterales</taxon>
        <taxon>Yersiniaceae</taxon>
        <taxon>Rouxiella</taxon>
    </lineage>
</organism>
<dbReference type="GO" id="GO:0016829">
    <property type="term" value="F:lyase activity"/>
    <property type="evidence" value="ECO:0007669"/>
    <property type="project" value="UniProtKB-KW"/>
</dbReference>
<evidence type="ECO:0000313" key="3">
    <source>
        <dbReference type="Proteomes" id="UP000705283"/>
    </source>
</evidence>